<gene>
    <name evidence="1" type="ORF">CFP56_023964</name>
</gene>
<proteinExistence type="predicted"/>
<keyword evidence="2" id="KW-1185">Reference proteome</keyword>
<dbReference type="EMBL" id="PKMF04000379">
    <property type="protein sequence ID" value="KAK7834988.1"/>
    <property type="molecule type" value="Genomic_DNA"/>
</dbReference>
<protein>
    <submittedName>
        <fullName evidence="1">Uncharacterized protein</fullName>
    </submittedName>
</protein>
<dbReference type="AlphaFoldDB" id="A0AAW0K7S9"/>
<reference evidence="1 2" key="1">
    <citation type="journal article" date="2018" name="Sci. Data">
        <title>The draft genome sequence of cork oak.</title>
        <authorList>
            <person name="Ramos A.M."/>
            <person name="Usie A."/>
            <person name="Barbosa P."/>
            <person name="Barros P.M."/>
            <person name="Capote T."/>
            <person name="Chaves I."/>
            <person name="Simoes F."/>
            <person name="Abreu I."/>
            <person name="Carrasquinho I."/>
            <person name="Faro C."/>
            <person name="Guimaraes J.B."/>
            <person name="Mendonca D."/>
            <person name="Nobrega F."/>
            <person name="Rodrigues L."/>
            <person name="Saibo N.J.M."/>
            <person name="Varela M.C."/>
            <person name="Egas C."/>
            <person name="Matos J."/>
            <person name="Miguel C.M."/>
            <person name="Oliveira M.M."/>
            <person name="Ricardo C.P."/>
            <person name="Goncalves S."/>
        </authorList>
    </citation>
    <scope>NUCLEOTIDE SEQUENCE [LARGE SCALE GENOMIC DNA]</scope>
    <source>
        <strain evidence="2">cv. HL8</strain>
    </source>
</reference>
<name>A0AAW0K7S9_QUESU</name>
<evidence type="ECO:0000313" key="1">
    <source>
        <dbReference type="EMBL" id="KAK7834988.1"/>
    </source>
</evidence>
<dbReference type="Proteomes" id="UP000237347">
    <property type="component" value="Unassembled WGS sequence"/>
</dbReference>
<accession>A0AAW0K7S9</accession>
<comment type="caution">
    <text evidence="1">The sequence shown here is derived from an EMBL/GenBank/DDBJ whole genome shotgun (WGS) entry which is preliminary data.</text>
</comment>
<organism evidence="1 2">
    <name type="scientific">Quercus suber</name>
    <name type="common">Cork oak</name>
    <dbReference type="NCBI Taxonomy" id="58331"/>
    <lineage>
        <taxon>Eukaryota</taxon>
        <taxon>Viridiplantae</taxon>
        <taxon>Streptophyta</taxon>
        <taxon>Embryophyta</taxon>
        <taxon>Tracheophyta</taxon>
        <taxon>Spermatophyta</taxon>
        <taxon>Magnoliopsida</taxon>
        <taxon>eudicotyledons</taxon>
        <taxon>Gunneridae</taxon>
        <taxon>Pentapetalae</taxon>
        <taxon>rosids</taxon>
        <taxon>fabids</taxon>
        <taxon>Fagales</taxon>
        <taxon>Fagaceae</taxon>
        <taxon>Quercus</taxon>
    </lineage>
</organism>
<sequence>MFAFLELPNTWLSISSKFSPQSDYQTLYDMFSILCSHIVRQKSKRGAAFWAGIGVLLVFIGGRCMAGGRVLCFLSLVGKQWHLVAIVQEAELITNHWYPCYHDHLLGKLHCGTIQTMPVHRLTKWVDQRDSIICQRVSEADQRYQGASSGCLYHCITKNQKGQNDGELLQSKSLTHKQEGGIENMRIVPS</sequence>
<evidence type="ECO:0000313" key="2">
    <source>
        <dbReference type="Proteomes" id="UP000237347"/>
    </source>
</evidence>